<reference evidence="4" key="3">
    <citation type="submission" date="2025-04" db="UniProtKB">
        <authorList>
            <consortium name="RefSeq"/>
        </authorList>
    </citation>
    <scope>IDENTIFICATION</scope>
    <source>
        <strain evidence="4">CBS 304.34</strain>
    </source>
</reference>
<name>A0A6A6Y1U0_9PEZI</name>
<dbReference type="PANTHER" id="PTHR46411">
    <property type="entry name" value="FAMILY ATPASE, PUTATIVE-RELATED"/>
    <property type="match status" value="1"/>
</dbReference>
<keyword evidence="3" id="KW-1185">Reference proteome</keyword>
<evidence type="ECO:0000313" key="3">
    <source>
        <dbReference type="Proteomes" id="UP000504636"/>
    </source>
</evidence>
<reference evidence="4" key="2">
    <citation type="submission" date="2020-04" db="EMBL/GenBank/DDBJ databases">
        <authorList>
            <consortium name="NCBI Genome Project"/>
        </authorList>
    </citation>
    <scope>NUCLEOTIDE SEQUENCE</scope>
    <source>
        <strain evidence="4">CBS 304.34</strain>
    </source>
</reference>
<gene>
    <name evidence="2 4" type="ORF">BDZ99DRAFT_210908</name>
</gene>
<sequence>MIPRPKPTRETIRLESQDMIESMEAFIAGKFKFIEEHPDFDVRAPLAAPYLFWYHDRSPETISGLNDLHQKHMRRLTGWIDDNYGEMYHRVEKQLDKGVVSYESIEFLMKPGDAIILNNKPGQEGGTLKAEIAASWPASKTPQKLADFGVDSPWVKMNKDHKKKCTWKWIVDCWAYKYDGSFYRTERQVEIQLRAEKADEEVAIQKLNVYPLRYASEETRALLEQRGRTFWSCRDRRLVSYEDKNGIYGVCFPAYV</sequence>
<dbReference type="AlphaFoldDB" id="A0A6A6Y1U0"/>
<dbReference type="OrthoDB" id="3797272at2759"/>
<evidence type="ECO:0000313" key="2">
    <source>
        <dbReference type="EMBL" id="KAF2802195.1"/>
    </source>
</evidence>
<feature type="domain" description="DUF7025" evidence="1">
    <location>
        <begin position="92"/>
        <end position="215"/>
    </location>
</feature>
<dbReference type="EMBL" id="MU003725">
    <property type="protein sequence ID" value="KAF2802195.1"/>
    <property type="molecule type" value="Genomic_DNA"/>
</dbReference>
<organism evidence="2">
    <name type="scientific">Mytilinidion resinicola</name>
    <dbReference type="NCBI Taxonomy" id="574789"/>
    <lineage>
        <taxon>Eukaryota</taxon>
        <taxon>Fungi</taxon>
        <taxon>Dikarya</taxon>
        <taxon>Ascomycota</taxon>
        <taxon>Pezizomycotina</taxon>
        <taxon>Dothideomycetes</taxon>
        <taxon>Pleosporomycetidae</taxon>
        <taxon>Mytilinidiales</taxon>
        <taxon>Mytilinidiaceae</taxon>
        <taxon>Mytilinidion</taxon>
    </lineage>
</organism>
<proteinExistence type="predicted"/>
<dbReference type="RefSeq" id="XP_033569159.1">
    <property type="nucleotide sequence ID" value="XM_033713337.1"/>
</dbReference>
<dbReference type="InterPro" id="IPR054289">
    <property type="entry name" value="DUF7025"/>
</dbReference>
<dbReference type="GeneID" id="54454230"/>
<dbReference type="Proteomes" id="UP000504636">
    <property type="component" value="Unplaced"/>
</dbReference>
<protein>
    <recommendedName>
        <fullName evidence="1">DUF7025 domain-containing protein</fullName>
    </recommendedName>
</protein>
<accession>A0A6A6Y1U0</accession>
<dbReference type="PANTHER" id="PTHR46411:SF2">
    <property type="entry name" value="AAA+ ATPASE DOMAIN-CONTAINING PROTEIN"/>
    <property type="match status" value="1"/>
</dbReference>
<evidence type="ECO:0000313" key="4">
    <source>
        <dbReference type="RefSeq" id="XP_033569159.1"/>
    </source>
</evidence>
<reference evidence="2 4" key="1">
    <citation type="journal article" date="2020" name="Stud. Mycol.">
        <title>101 Dothideomycetes genomes: a test case for predicting lifestyles and emergence of pathogens.</title>
        <authorList>
            <person name="Haridas S."/>
            <person name="Albert R."/>
            <person name="Binder M."/>
            <person name="Bloem J."/>
            <person name="Labutti K."/>
            <person name="Salamov A."/>
            <person name="Andreopoulos B."/>
            <person name="Baker S."/>
            <person name="Barry K."/>
            <person name="Bills G."/>
            <person name="Bluhm B."/>
            <person name="Cannon C."/>
            <person name="Castanera R."/>
            <person name="Culley D."/>
            <person name="Daum C."/>
            <person name="Ezra D."/>
            <person name="Gonzalez J."/>
            <person name="Henrissat B."/>
            <person name="Kuo A."/>
            <person name="Liang C."/>
            <person name="Lipzen A."/>
            <person name="Lutzoni F."/>
            <person name="Magnuson J."/>
            <person name="Mondo S."/>
            <person name="Nolan M."/>
            <person name="Ohm R."/>
            <person name="Pangilinan J."/>
            <person name="Park H.-J."/>
            <person name="Ramirez L."/>
            <person name="Alfaro M."/>
            <person name="Sun H."/>
            <person name="Tritt A."/>
            <person name="Yoshinaga Y."/>
            <person name="Zwiers L.-H."/>
            <person name="Turgeon B."/>
            <person name="Goodwin S."/>
            <person name="Spatafora J."/>
            <person name="Crous P."/>
            <person name="Grigoriev I."/>
        </authorList>
    </citation>
    <scope>NUCLEOTIDE SEQUENCE</scope>
    <source>
        <strain evidence="2 4">CBS 304.34</strain>
    </source>
</reference>
<dbReference type="Pfam" id="PF22942">
    <property type="entry name" value="DUF7025"/>
    <property type="match status" value="1"/>
</dbReference>
<evidence type="ECO:0000259" key="1">
    <source>
        <dbReference type="Pfam" id="PF22942"/>
    </source>
</evidence>